<dbReference type="EMBL" id="CP001941">
    <property type="protein sequence ID" value="ADD08430.1"/>
    <property type="molecule type" value="Genomic_DNA"/>
</dbReference>
<dbReference type="SUPFAM" id="SSF55681">
    <property type="entry name" value="Class II aaRS and biotin synthetases"/>
    <property type="match status" value="1"/>
</dbReference>
<proteinExistence type="inferred from homology"/>
<evidence type="ECO:0000256" key="8">
    <source>
        <dbReference type="RuleBase" id="RU000336"/>
    </source>
</evidence>
<dbReference type="Pfam" id="PF01336">
    <property type="entry name" value="tRNA_anti-codon"/>
    <property type="match status" value="1"/>
</dbReference>
<comment type="cofactor">
    <cofactor evidence="7 8">
        <name>Mg(2+)</name>
        <dbReference type="ChEBI" id="CHEBI:18420"/>
    </cofactor>
    <text evidence="7 8">Binds 3 Mg(2+) ions per subunit.</text>
</comment>
<evidence type="ECO:0000259" key="9">
    <source>
        <dbReference type="PROSITE" id="PS50862"/>
    </source>
</evidence>
<keyword evidence="7" id="KW-0963">Cytoplasm</keyword>
<comment type="similarity">
    <text evidence="7">Belongs to the class-II aminoacyl-tRNA synthetase family.</text>
</comment>
<dbReference type="Proteomes" id="UP000001400">
    <property type="component" value="Chromosome"/>
</dbReference>
<dbReference type="InterPro" id="IPR045864">
    <property type="entry name" value="aa-tRNA-synth_II/BPL/LPL"/>
</dbReference>
<keyword evidence="7 8" id="KW-0460">Magnesium</keyword>
<dbReference type="Gene3D" id="3.30.930.10">
    <property type="entry name" value="Bira Bifunctional Protein, Domain 2"/>
    <property type="match status" value="1"/>
</dbReference>
<dbReference type="KEGG" id="abi:Aboo_0619"/>
<dbReference type="Gene3D" id="2.40.50.140">
    <property type="entry name" value="Nucleic acid-binding proteins"/>
    <property type="match status" value="1"/>
</dbReference>
<sequence length="480" mass="56581">MERKDYLKRVELLKELRNMGINPYPQSTPITNYIEEIVKAPENFMGKKVAVAGRLYALRFHGKVAFGDLRDNGSKIQGFFRMDVLGEEQYKFLKKYVDRGDFLWIKGEVTRTKKGELSVLAEEIKLASKALYDLPHEWFGIEDTEKRYRQRYLDLMFNKDAFDTFIKRSIIEKEIRMFLWNRGFLEMETPVLQPVYGGANAKPFKTHVNAIDRDYYLRISDELYLKRLIVGGYNKVFEIAKDFRNEDIDTTHNPEFTMIEIYQSYVDYNDMMNLTEEMIKHVAQKLEIEKVKFGEYEIDFTKPFRREKMLDMLAKRGIDENTSDEEIKAMLDEYKIKMPQYNRGLALGKLFERVCEEDLIQPVFVIDHPRETTPLCKLHRKDNRLIERFELYVGSVELANGYTELNDPLLQEKFFREEVERRTLGDEEAHQYDEDFIEALRWGMPPMGGVGIGIDRLTMLLTGNTSIKEVILFPILAPKK</sequence>
<keyword evidence="7" id="KW-0648">Protein biosynthesis</keyword>
<keyword evidence="2 7" id="KW-0479">Metal-binding</keyword>
<evidence type="ECO:0000256" key="5">
    <source>
        <dbReference type="ARBA" id="ARBA00023146"/>
    </source>
</evidence>
<dbReference type="GO" id="GO:0005524">
    <property type="term" value="F:ATP binding"/>
    <property type="evidence" value="ECO:0007669"/>
    <property type="project" value="UniProtKB-UniRule"/>
</dbReference>
<protein>
    <recommendedName>
        <fullName evidence="7">Lysine--tRNA ligase</fullName>
        <ecNumber evidence="7">6.1.1.6</ecNumber>
    </recommendedName>
    <alternativeName>
        <fullName evidence="7">Lysyl-tRNA synthetase</fullName>
        <shortName evidence="7">LysRS</shortName>
    </alternativeName>
</protein>
<dbReference type="InterPro" id="IPR006195">
    <property type="entry name" value="aa-tRNA-synth_II"/>
</dbReference>
<dbReference type="NCBIfam" id="NF001756">
    <property type="entry name" value="PRK00484.1"/>
    <property type="match status" value="1"/>
</dbReference>
<dbReference type="AlphaFoldDB" id="B5I9T9"/>
<dbReference type="STRING" id="439481.Aboo_0619"/>
<dbReference type="PRINTS" id="PR00982">
    <property type="entry name" value="TRNASYNTHLYS"/>
</dbReference>
<dbReference type="OrthoDB" id="131570at2157"/>
<dbReference type="GO" id="GO:0000287">
    <property type="term" value="F:magnesium ion binding"/>
    <property type="evidence" value="ECO:0007669"/>
    <property type="project" value="UniProtKB-UniRule"/>
</dbReference>
<keyword evidence="1 7" id="KW-0436">Ligase</keyword>
<dbReference type="GeneID" id="8827564"/>
<reference evidence="10" key="1">
    <citation type="submission" date="2010-02" db="EMBL/GenBank/DDBJ databases">
        <title>Complete sequence of Aciduliprofundum boonei T469.</title>
        <authorList>
            <consortium name="US DOE Joint Genome Institute"/>
            <person name="Lucas S."/>
            <person name="Copeland A."/>
            <person name="Lapidus A."/>
            <person name="Cheng J.-F."/>
            <person name="Bruce D."/>
            <person name="Goodwin L."/>
            <person name="Pitluck S."/>
            <person name="Saunders E."/>
            <person name="Detter J.C."/>
            <person name="Han C."/>
            <person name="Tapia R."/>
            <person name="Land M."/>
            <person name="Hauser L."/>
            <person name="Kyrpides N."/>
            <person name="Mikhailova N."/>
            <person name="Flores G."/>
            <person name="Reysenbach A.-L."/>
            <person name="Woyke T."/>
        </authorList>
    </citation>
    <scope>NUCLEOTIDE SEQUENCE</scope>
    <source>
        <strain evidence="10">T469</strain>
    </source>
</reference>
<comment type="catalytic activity">
    <reaction evidence="6 7 8">
        <text>tRNA(Lys) + L-lysine + ATP = L-lysyl-tRNA(Lys) + AMP + diphosphate</text>
        <dbReference type="Rhea" id="RHEA:20792"/>
        <dbReference type="Rhea" id="RHEA-COMP:9696"/>
        <dbReference type="Rhea" id="RHEA-COMP:9697"/>
        <dbReference type="ChEBI" id="CHEBI:30616"/>
        <dbReference type="ChEBI" id="CHEBI:32551"/>
        <dbReference type="ChEBI" id="CHEBI:33019"/>
        <dbReference type="ChEBI" id="CHEBI:78442"/>
        <dbReference type="ChEBI" id="CHEBI:78529"/>
        <dbReference type="ChEBI" id="CHEBI:456215"/>
        <dbReference type="EC" id="6.1.1.6"/>
    </reaction>
</comment>
<dbReference type="RefSeq" id="WP_008081929.1">
    <property type="nucleotide sequence ID" value="NC_013926.1"/>
</dbReference>
<evidence type="ECO:0000256" key="3">
    <source>
        <dbReference type="ARBA" id="ARBA00022741"/>
    </source>
</evidence>
<dbReference type="InterPro" id="IPR012340">
    <property type="entry name" value="NA-bd_OB-fold"/>
</dbReference>
<dbReference type="HOGENOM" id="CLU_008255_6_0_2"/>
<evidence type="ECO:0000256" key="6">
    <source>
        <dbReference type="ARBA" id="ARBA00048573"/>
    </source>
</evidence>
<evidence type="ECO:0000313" key="11">
    <source>
        <dbReference type="Proteomes" id="UP000001400"/>
    </source>
</evidence>
<organism evidence="10 11">
    <name type="scientific">Aciduliprofundum boonei (strain DSM 19572 / T469)</name>
    <dbReference type="NCBI Taxonomy" id="439481"/>
    <lineage>
        <taxon>Archaea</taxon>
        <taxon>Methanobacteriati</taxon>
        <taxon>Thermoplasmatota</taxon>
        <taxon>DHVE2 group</taxon>
        <taxon>Candidatus Aciduliprofundum</taxon>
    </lineage>
</organism>
<dbReference type="CDD" id="cd04322">
    <property type="entry name" value="LysRS_N"/>
    <property type="match status" value="1"/>
</dbReference>
<evidence type="ECO:0000256" key="4">
    <source>
        <dbReference type="ARBA" id="ARBA00022840"/>
    </source>
</evidence>
<feature type="binding site" evidence="7">
    <location>
        <position position="390"/>
    </location>
    <ligand>
        <name>Mg(2+)</name>
        <dbReference type="ChEBI" id="CHEBI:18420"/>
        <label>1</label>
    </ligand>
</feature>
<dbReference type="InterPro" id="IPR002313">
    <property type="entry name" value="Lys-tRNA-ligase_II"/>
</dbReference>
<comment type="subcellular location">
    <subcellularLocation>
        <location evidence="7">Cytoplasm</location>
    </subcellularLocation>
</comment>
<keyword evidence="3 7" id="KW-0547">Nucleotide-binding</keyword>
<dbReference type="eggNOG" id="arCOG00408">
    <property type="taxonomic scope" value="Archaea"/>
</dbReference>
<dbReference type="PANTHER" id="PTHR42918">
    <property type="entry name" value="LYSYL-TRNA SYNTHETASE"/>
    <property type="match status" value="1"/>
</dbReference>
<dbReference type="SUPFAM" id="SSF50249">
    <property type="entry name" value="Nucleic acid-binding proteins"/>
    <property type="match status" value="1"/>
</dbReference>
<dbReference type="GO" id="GO:0005829">
    <property type="term" value="C:cytosol"/>
    <property type="evidence" value="ECO:0007669"/>
    <property type="project" value="TreeGrafter"/>
</dbReference>
<evidence type="ECO:0000256" key="2">
    <source>
        <dbReference type="ARBA" id="ARBA00022723"/>
    </source>
</evidence>
<dbReference type="GO" id="GO:0000049">
    <property type="term" value="F:tRNA binding"/>
    <property type="evidence" value="ECO:0007669"/>
    <property type="project" value="TreeGrafter"/>
</dbReference>
<dbReference type="GO" id="GO:0006430">
    <property type="term" value="P:lysyl-tRNA aminoacylation"/>
    <property type="evidence" value="ECO:0007669"/>
    <property type="project" value="UniProtKB-UniRule"/>
</dbReference>
<keyword evidence="5 7" id="KW-0030">Aminoacyl-tRNA synthetase</keyword>
<keyword evidence="11" id="KW-1185">Reference proteome</keyword>
<accession>B5I9T9</accession>
<dbReference type="InterPro" id="IPR018149">
    <property type="entry name" value="Lys-tRNA-synth_II_C"/>
</dbReference>
<dbReference type="NCBIfam" id="TIGR00499">
    <property type="entry name" value="lysS_bact"/>
    <property type="match status" value="1"/>
</dbReference>
<name>B5I9T9_ACIB4</name>
<dbReference type="PANTHER" id="PTHR42918:SF15">
    <property type="entry name" value="LYSINE--TRNA LIGASE, CHLOROPLASTIC_MITOCHONDRIAL"/>
    <property type="match status" value="1"/>
</dbReference>
<dbReference type="InterPro" id="IPR004364">
    <property type="entry name" value="Aa-tRNA-synt_II"/>
</dbReference>
<evidence type="ECO:0000256" key="7">
    <source>
        <dbReference type="HAMAP-Rule" id="MF_00252"/>
    </source>
</evidence>
<evidence type="ECO:0000256" key="1">
    <source>
        <dbReference type="ARBA" id="ARBA00022598"/>
    </source>
</evidence>
<dbReference type="Pfam" id="PF00152">
    <property type="entry name" value="tRNA-synt_2"/>
    <property type="match status" value="1"/>
</dbReference>
<gene>
    <name evidence="7" type="primary">lysS</name>
    <name evidence="10" type="ordered locus">Aboo_0619</name>
</gene>
<keyword evidence="4 7" id="KW-0067">ATP-binding</keyword>
<comment type="subunit">
    <text evidence="7">Homodimer.</text>
</comment>
<dbReference type="GO" id="GO:0004824">
    <property type="term" value="F:lysine-tRNA ligase activity"/>
    <property type="evidence" value="ECO:0007669"/>
    <property type="project" value="UniProtKB-UniRule"/>
</dbReference>
<evidence type="ECO:0000313" key="10">
    <source>
        <dbReference type="EMBL" id="ADD08430.1"/>
    </source>
</evidence>
<dbReference type="PROSITE" id="PS50862">
    <property type="entry name" value="AA_TRNA_LIGASE_II"/>
    <property type="match status" value="1"/>
</dbReference>
<dbReference type="InterPro" id="IPR004365">
    <property type="entry name" value="NA-bd_OB_tRNA"/>
</dbReference>
<feature type="binding site" evidence="7">
    <location>
        <position position="397"/>
    </location>
    <ligand>
        <name>Mg(2+)</name>
        <dbReference type="ChEBI" id="CHEBI:18420"/>
        <label>2</label>
    </ligand>
</feature>
<dbReference type="InterPro" id="IPR044136">
    <property type="entry name" value="Lys-tRNA-ligase_II_N"/>
</dbReference>
<feature type="domain" description="Aminoacyl-transfer RNA synthetases class-II family profile" evidence="9">
    <location>
        <begin position="168"/>
        <end position="478"/>
    </location>
</feature>
<dbReference type="EC" id="6.1.1.6" evidence="7"/>
<dbReference type="HAMAP" id="MF_00252">
    <property type="entry name" value="Lys_tRNA_synth_class2"/>
    <property type="match status" value="1"/>
</dbReference>
<feature type="binding site" evidence="7">
    <location>
        <position position="397"/>
    </location>
    <ligand>
        <name>Mg(2+)</name>
        <dbReference type="ChEBI" id="CHEBI:18420"/>
        <label>1</label>
    </ligand>
</feature>